<dbReference type="Proteomes" id="UP001055811">
    <property type="component" value="Linkage Group LG02"/>
</dbReference>
<evidence type="ECO:0000313" key="2">
    <source>
        <dbReference type="Proteomes" id="UP001055811"/>
    </source>
</evidence>
<accession>A0ACB9GB24</accession>
<protein>
    <submittedName>
        <fullName evidence="1">Uncharacterized protein</fullName>
    </submittedName>
</protein>
<comment type="caution">
    <text evidence="1">The sequence shown here is derived from an EMBL/GenBank/DDBJ whole genome shotgun (WGS) entry which is preliminary data.</text>
</comment>
<proteinExistence type="predicted"/>
<sequence length="145" mass="15989">MTATLIIKPLACAPFLSIHAPPVLLFYASSFRLWTSFLRGGSGILCSPIHNHDFLRRHSPSSSQFSSLPLVGSGTMRYGAVRCRLGGFNIDDANFSYKIDQFTLEEEPKTNDNKFRTIIQLPNEVPDEDDEVTIVGGPAIMAALM</sequence>
<dbReference type="EMBL" id="CM042010">
    <property type="protein sequence ID" value="KAI3780403.1"/>
    <property type="molecule type" value="Genomic_DNA"/>
</dbReference>
<reference evidence="2" key="1">
    <citation type="journal article" date="2022" name="Mol. Ecol. Resour.">
        <title>The genomes of chicory, endive, great burdock and yacon provide insights into Asteraceae palaeo-polyploidization history and plant inulin production.</title>
        <authorList>
            <person name="Fan W."/>
            <person name="Wang S."/>
            <person name="Wang H."/>
            <person name="Wang A."/>
            <person name="Jiang F."/>
            <person name="Liu H."/>
            <person name="Zhao H."/>
            <person name="Xu D."/>
            <person name="Zhang Y."/>
        </authorList>
    </citation>
    <scope>NUCLEOTIDE SEQUENCE [LARGE SCALE GENOMIC DNA]</scope>
    <source>
        <strain evidence="2">cv. Punajuju</strain>
    </source>
</reference>
<gene>
    <name evidence="1" type="ORF">L2E82_10384</name>
</gene>
<name>A0ACB9GB24_CICIN</name>
<keyword evidence="2" id="KW-1185">Reference proteome</keyword>
<organism evidence="1 2">
    <name type="scientific">Cichorium intybus</name>
    <name type="common">Chicory</name>
    <dbReference type="NCBI Taxonomy" id="13427"/>
    <lineage>
        <taxon>Eukaryota</taxon>
        <taxon>Viridiplantae</taxon>
        <taxon>Streptophyta</taxon>
        <taxon>Embryophyta</taxon>
        <taxon>Tracheophyta</taxon>
        <taxon>Spermatophyta</taxon>
        <taxon>Magnoliopsida</taxon>
        <taxon>eudicotyledons</taxon>
        <taxon>Gunneridae</taxon>
        <taxon>Pentapetalae</taxon>
        <taxon>asterids</taxon>
        <taxon>campanulids</taxon>
        <taxon>Asterales</taxon>
        <taxon>Asteraceae</taxon>
        <taxon>Cichorioideae</taxon>
        <taxon>Cichorieae</taxon>
        <taxon>Cichoriinae</taxon>
        <taxon>Cichorium</taxon>
    </lineage>
</organism>
<evidence type="ECO:0000313" key="1">
    <source>
        <dbReference type="EMBL" id="KAI3780403.1"/>
    </source>
</evidence>
<reference evidence="1 2" key="2">
    <citation type="journal article" date="2022" name="Mol. Ecol. Resour.">
        <title>The genomes of chicory, endive, great burdock and yacon provide insights into Asteraceae paleo-polyploidization history and plant inulin production.</title>
        <authorList>
            <person name="Fan W."/>
            <person name="Wang S."/>
            <person name="Wang H."/>
            <person name="Wang A."/>
            <person name="Jiang F."/>
            <person name="Liu H."/>
            <person name="Zhao H."/>
            <person name="Xu D."/>
            <person name="Zhang Y."/>
        </authorList>
    </citation>
    <scope>NUCLEOTIDE SEQUENCE [LARGE SCALE GENOMIC DNA]</scope>
    <source>
        <strain evidence="2">cv. Punajuju</strain>
        <tissue evidence="1">Leaves</tissue>
    </source>
</reference>